<keyword evidence="2" id="KW-0378">Hydrolase</keyword>
<keyword evidence="1" id="KW-0227">DNA damage</keyword>
<dbReference type="Gene3D" id="3.40.470.10">
    <property type="entry name" value="Uracil-DNA glycosylase-like domain"/>
    <property type="match status" value="2"/>
</dbReference>
<dbReference type="GO" id="GO:0008263">
    <property type="term" value="F:pyrimidine-specific mismatch base pair DNA N-glycosylase activity"/>
    <property type="evidence" value="ECO:0007669"/>
    <property type="project" value="TreeGrafter"/>
</dbReference>
<dbReference type="PANTHER" id="PTHR12159">
    <property type="entry name" value="G/T AND G/U MISMATCH-SPECIFIC DNA GLYCOSYLASE"/>
    <property type="match status" value="1"/>
</dbReference>
<feature type="compositionally biased region" description="Low complexity" evidence="4">
    <location>
        <begin position="71"/>
        <end position="85"/>
    </location>
</feature>
<dbReference type="InterPro" id="IPR005122">
    <property type="entry name" value="Uracil-DNA_glycosylase-like"/>
</dbReference>
<sequence>MTKFKSMVSKFANETSSESSDNQKDKQNINSNDAKNDKKRSFKTEDNEDNEEMESTELADQTRKSLRLRDSSSSSSRATNSRTISADSIKTRPHQTRVVSKAVKKSEETVVQVKTKGRNPGYAPPSVYSHLNFVPDIIDYDLDVLFVGINPGVRSSERSHHFAGPTNHFWPCLSESGLLPPGVRLRPEDDKTLPALCNIGLSNLVDRPSRMGNELSEEECRAAAPVLTAKIKKYRPRFVCFVSKQAWEMYTGVGLGLQTAWVSWCDEPEDMGVIGTAYEDVVSHVIQKNLDDQGYRLASYFESGPSVTRLENRLAPEGVPSPFVKREKGVNGSQGIKAEGEEMKIKTEMDEEMPMKMDAEEDEKIKYEPMEDTKIKAEQLYTENVGGTAGPSRPIYRGGVRGSRMFVMPSTSGRVTQYRREDKLAYMKQLAELVRRDRQIRGVKAPWET</sequence>
<dbReference type="Proteomes" id="UP000726737">
    <property type="component" value="Unassembled WGS sequence"/>
</dbReference>
<feature type="domain" description="Uracil-DNA glycosylase-like" evidence="5">
    <location>
        <begin position="136"/>
        <end position="256"/>
    </location>
</feature>
<comment type="caution">
    <text evidence="6">The sequence shown here is derived from an EMBL/GenBank/DDBJ whole genome shotgun (WGS) entry which is preliminary data.</text>
</comment>
<dbReference type="EMBL" id="JAAAJA010000016">
    <property type="protein sequence ID" value="KAG0266534.1"/>
    <property type="molecule type" value="Genomic_DNA"/>
</dbReference>
<dbReference type="InterPro" id="IPR036895">
    <property type="entry name" value="Uracil-DNA_glycosylase-like_sf"/>
</dbReference>
<dbReference type="SUPFAM" id="SSF52141">
    <property type="entry name" value="Uracil-DNA glycosylase-like"/>
    <property type="match status" value="1"/>
</dbReference>
<dbReference type="InterPro" id="IPR015637">
    <property type="entry name" value="MUG/TDG"/>
</dbReference>
<feature type="compositionally biased region" description="Basic and acidic residues" evidence="4">
    <location>
        <begin position="60"/>
        <end position="70"/>
    </location>
</feature>
<feature type="region of interest" description="Disordered" evidence="4">
    <location>
        <begin position="1"/>
        <end position="97"/>
    </location>
</feature>
<dbReference type="GO" id="GO:0004844">
    <property type="term" value="F:uracil DNA N-glycosylase activity"/>
    <property type="evidence" value="ECO:0007669"/>
    <property type="project" value="TreeGrafter"/>
</dbReference>
<proteinExistence type="predicted"/>
<protein>
    <recommendedName>
        <fullName evidence="5">Uracil-DNA glycosylase-like domain-containing protein</fullName>
    </recommendedName>
</protein>
<evidence type="ECO:0000256" key="1">
    <source>
        <dbReference type="ARBA" id="ARBA00022763"/>
    </source>
</evidence>
<evidence type="ECO:0000259" key="5">
    <source>
        <dbReference type="Pfam" id="PF03167"/>
    </source>
</evidence>
<evidence type="ECO:0000256" key="3">
    <source>
        <dbReference type="ARBA" id="ARBA00023204"/>
    </source>
</evidence>
<dbReference type="AlphaFoldDB" id="A0A9P6QGA4"/>
<evidence type="ECO:0000256" key="2">
    <source>
        <dbReference type="ARBA" id="ARBA00022801"/>
    </source>
</evidence>
<evidence type="ECO:0000256" key="4">
    <source>
        <dbReference type="SAM" id="MobiDB-lite"/>
    </source>
</evidence>
<keyword evidence="7" id="KW-1185">Reference proteome</keyword>
<dbReference type="CDD" id="cd10028">
    <property type="entry name" value="UDG-F2_TDG_MUG"/>
    <property type="match status" value="1"/>
</dbReference>
<keyword evidence="3" id="KW-0234">DNA repair</keyword>
<evidence type="ECO:0000313" key="6">
    <source>
        <dbReference type="EMBL" id="KAG0266534.1"/>
    </source>
</evidence>
<gene>
    <name evidence="6" type="ORF">BG011_002024</name>
</gene>
<feature type="compositionally biased region" description="Acidic residues" evidence="4">
    <location>
        <begin position="46"/>
        <end position="57"/>
    </location>
</feature>
<name>A0A9P6QGA4_9FUNG</name>
<reference evidence="6" key="1">
    <citation type="journal article" date="2020" name="Fungal Divers.">
        <title>Resolving the Mortierellaceae phylogeny through synthesis of multi-gene phylogenetics and phylogenomics.</title>
        <authorList>
            <person name="Vandepol N."/>
            <person name="Liber J."/>
            <person name="Desiro A."/>
            <person name="Na H."/>
            <person name="Kennedy M."/>
            <person name="Barry K."/>
            <person name="Grigoriev I.V."/>
            <person name="Miller A.N."/>
            <person name="O'Donnell K."/>
            <person name="Stajich J.E."/>
            <person name="Bonito G."/>
        </authorList>
    </citation>
    <scope>NUCLEOTIDE SEQUENCE</scope>
    <source>
        <strain evidence="6">KOD948</strain>
    </source>
</reference>
<dbReference type="PANTHER" id="PTHR12159:SF9">
    <property type="entry name" value="G_T MISMATCH-SPECIFIC THYMINE DNA GLYCOSYLASE"/>
    <property type="match status" value="1"/>
</dbReference>
<dbReference type="Pfam" id="PF03167">
    <property type="entry name" value="UDG"/>
    <property type="match status" value="1"/>
</dbReference>
<accession>A0A9P6QGA4</accession>
<evidence type="ECO:0000313" key="7">
    <source>
        <dbReference type="Proteomes" id="UP000726737"/>
    </source>
</evidence>
<dbReference type="GO" id="GO:0006285">
    <property type="term" value="P:base-excision repair, AP site formation"/>
    <property type="evidence" value="ECO:0007669"/>
    <property type="project" value="InterPro"/>
</dbReference>
<dbReference type="OrthoDB" id="565731at2759"/>
<organism evidence="6 7">
    <name type="scientific">Mortierella polycephala</name>
    <dbReference type="NCBI Taxonomy" id="41804"/>
    <lineage>
        <taxon>Eukaryota</taxon>
        <taxon>Fungi</taxon>
        <taxon>Fungi incertae sedis</taxon>
        <taxon>Mucoromycota</taxon>
        <taxon>Mortierellomycotina</taxon>
        <taxon>Mortierellomycetes</taxon>
        <taxon>Mortierellales</taxon>
        <taxon>Mortierellaceae</taxon>
        <taxon>Mortierella</taxon>
    </lineage>
</organism>